<dbReference type="PANTHER" id="PTHR43585">
    <property type="entry name" value="FUMIPYRROLE BIOSYNTHESIS PROTEIN C"/>
    <property type="match status" value="1"/>
</dbReference>
<feature type="domain" description="ATP-grasp" evidence="5">
    <location>
        <begin position="107"/>
        <end position="324"/>
    </location>
</feature>
<dbReference type="Pfam" id="PF13535">
    <property type="entry name" value="ATP-grasp_4"/>
    <property type="match status" value="1"/>
</dbReference>
<dbReference type="PATRIC" id="fig|1238182.3.peg.3706"/>
<dbReference type="InterPro" id="IPR052032">
    <property type="entry name" value="ATP-dep_AA_Ligase"/>
</dbReference>
<dbReference type="InterPro" id="IPR011761">
    <property type="entry name" value="ATP-grasp"/>
</dbReference>
<dbReference type="EMBL" id="ANHY01000019">
    <property type="protein sequence ID" value="EKV27646.1"/>
    <property type="molecule type" value="Genomic_DNA"/>
</dbReference>
<keyword evidence="7" id="KW-1185">Reference proteome</keyword>
<dbReference type="RefSeq" id="WP_009542148.1">
    <property type="nucleotide sequence ID" value="NZ_ANHY01000019.1"/>
</dbReference>
<dbReference type="GO" id="GO:0005524">
    <property type="term" value="F:ATP binding"/>
    <property type="evidence" value="ECO:0007669"/>
    <property type="project" value="UniProtKB-UniRule"/>
</dbReference>
<evidence type="ECO:0000313" key="7">
    <source>
        <dbReference type="Proteomes" id="UP000009881"/>
    </source>
</evidence>
<keyword evidence="2 4" id="KW-0547">Nucleotide-binding</keyword>
<dbReference type="InterPro" id="IPR005479">
    <property type="entry name" value="CPAse_ATP-bd"/>
</dbReference>
<dbReference type="SUPFAM" id="SSF56059">
    <property type="entry name" value="Glutathione synthetase ATP-binding domain-like"/>
    <property type="match status" value="1"/>
</dbReference>
<evidence type="ECO:0000256" key="2">
    <source>
        <dbReference type="ARBA" id="ARBA00022741"/>
    </source>
</evidence>
<accession>K9HGC2</accession>
<proteinExistence type="predicted"/>
<keyword evidence="3 4" id="KW-0067">ATP-binding</keyword>
<dbReference type="GO" id="GO:0016874">
    <property type="term" value="F:ligase activity"/>
    <property type="evidence" value="ECO:0007669"/>
    <property type="project" value="UniProtKB-KW"/>
</dbReference>
<dbReference type="GO" id="GO:0046872">
    <property type="term" value="F:metal ion binding"/>
    <property type="evidence" value="ECO:0007669"/>
    <property type="project" value="InterPro"/>
</dbReference>
<protein>
    <recommendedName>
        <fullName evidence="5">ATP-grasp domain-containing protein</fullName>
    </recommendedName>
</protein>
<name>K9HGC2_9PROT</name>
<keyword evidence="1" id="KW-0436">Ligase</keyword>
<dbReference type="Gene3D" id="3.30.470.20">
    <property type="entry name" value="ATP-grasp fold, B domain"/>
    <property type="match status" value="1"/>
</dbReference>
<comment type="caution">
    <text evidence="6">The sequence shown here is derived from an EMBL/GenBank/DDBJ whole genome shotgun (WGS) entry which is preliminary data.</text>
</comment>
<dbReference type="STRING" id="1238182.C882_1492"/>
<dbReference type="PROSITE" id="PS00867">
    <property type="entry name" value="CPSASE_2"/>
    <property type="match status" value="1"/>
</dbReference>
<evidence type="ECO:0000256" key="3">
    <source>
        <dbReference type="ARBA" id="ARBA00022840"/>
    </source>
</evidence>
<dbReference type="eggNOG" id="COG1181">
    <property type="taxonomic scope" value="Bacteria"/>
</dbReference>
<evidence type="ECO:0000313" key="6">
    <source>
        <dbReference type="EMBL" id="EKV27646.1"/>
    </source>
</evidence>
<dbReference type="AlphaFoldDB" id="K9HGC2"/>
<dbReference type="OrthoDB" id="8441067at2"/>
<dbReference type="PANTHER" id="PTHR43585:SF2">
    <property type="entry name" value="ATP-GRASP ENZYME FSQD"/>
    <property type="match status" value="1"/>
</dbReference>
<dbReference type="Proteomes" id="UP000009881">
    <property type="component" value="Unassembled WGS sequence"/>
</dbReference>
<sequence>MPDEKNIFVFGLDPFHLEQAKCVRGDEEYEFHGVLDHNEVVQPKKYDIPKMIDEADATLRDFDGPVHGLITHWDFPASTIQPIICRRHGLRSASLEAVLKCEHKYWARVMQREAIPNLTPEFAAIDPFADDPLEGINVPYPFWVKPIKGFSSTLGYRIDKADDFYEVLPTIRKNIRRLGEPFNEILKHADLPDDIAKVDGNHMIAEQIIKGKQCGLEGYVHEGHVAIHIIVDCVKDTEKKSFTRYELPSHWPQRIRDRMLEATKALMAHIGYDNQPFGIEFFWDDETDEIGVLEVNTRISQSHSEQLIMTEGASNHQVAIDLALGRDPAYCRDEGRYKQAAKFLLRRYKDAVVERVPSEDEIRAVLERFPGAKVKISVKEGERLSDLRDQDSYSFECADLYLGAKDQDTLLENYQQAADMLGFKFSDGGTFEQIQFEKKRF</sequence>
<evidence type="ECO:0000256" key="1">
    <source>
        <dbReference type="ARBA" id="ARBA00022598"/>
    </source>
</evidence>
<evidence type="ECO:0000256" key="4">
    <source>
        <dbReference type="PROSITE-ProRule" id="PRU00409"/>
    </source>
</evidence>
<dbReference type="PROSITE" id="PS50975">
    <property type="entry name" value="ATP_GRASP"/>
    <property type="match status" value="1"/>
</dbReference>
<evidence type="ECO:0000259" key="5">
    <source>
        <dbReference type="PROSITE" id="PS50975"/>
    </source>
</evidence>
<reference evidence="6 7" key="1">
    <citation type="journal article" date="2013" name="Genome Announc.">
        <title>Draft Genome Sequence of an Alphaproteobacterium, Caenispirillum salinarum AK4(T), Isolated from a Solar Saltern.</title>
        <authorList>
            <person name="Khatri I."/>
            <person name="Singh A."/>
            <person name="Korpole S."/>
            <person name="Pinnaka A.K."/>
            <person name="Subramanian S."/>
        </authorList>
    </citation>
    <scope>NUCLEOTIDE SEQUENCE [LARGE SCALE GENOMIC DNA]</scope>
    <source>
        <strain evidence="6 7">AK4</strain>
    </source>
</reference>
<organism evidence="6 7">
    <name type="scientific">Caenispirillum salinarum AK4</name>
    <dbReference type="NCBI Taxonomy" id="1238182"/>
    <lineage>
        <taxon>Bacteria</taxon>
        <taxon>Pseudomonadati</taxon>
        <taxon>Pseudomonadota</taxon>
        <taxon>Alphaproteobacteria</taxon>
        <taxon>Rhodospirillales</taxon>
        <taxon>Novispirillaceae</taxon>
        <taxon>Caenispirillum</taxon>
    </lineage>
</organism>
<gene>
    <name evidence="6" type="ORF">C882_1492</name>
</gene>